<dbReference type="OrthoDB" id="3460844at2759"/>
<reference evidence="2 3" key="3">
    <citation type="journal article" date="2017" name="Mol. Plant Pathol.">
        <title>A gapless genome sequence of the fungus Botrytis cinerea.</title>
        <authorList>
            <person name="Van Kan J.A."/>
            <person name="Stassen J.H."/>
            <person name="Mosbach A."/>
            <person name="Van Der Lee T.A."/>
            <person name="Faino L."/>
            <person name="Farmer A.D."/>
            <person name="Papasotiriou D.G."/>
            <person name="Zhou S."/>
            <person name="Seidl M.F."/>
            <person name="Cottam E."/>
            <person name="Edel D."/>
            <person name="Hahn M."/>
            <person name="Schwartz D.C."/>
            <person name="Dietrich R.A."/>
            <person name="Widdison S."/>
            <person name="Scalliet G."/>
        </authorList>
    </citation>
    <scope>NUCLEOTIDE SEQUENCE [LARGE SCALE GENOMIC DNA]</scope>
    <source>
        <strain evidence="2 3">B05.10</strain>
    </source>
</reference>
<name>A0A384K2I4_BOTFB</name>
<dbReference type="KEGG" id="bfu:BCIN_14g02080"/>
<protein>
    <recommendedName>
        <fullName evidence="1">Heterokaryon incompatibility domain-containing protein</fullName>
    </recommendedName>
</protein>
<dbReference type="AlphaFoldDB" id="A0A384K2I4"/>
<dbReference type="InterPro" id="IPR010730">
    <property type="entry name" value="HET"/>
</dbReference>
<dbReference type="EMBL" id="CP009818">
    <property type="protein sequence ID" value="ATZ57018.1"/>
    <property type="molecule type" value="Genomic_DNA"/>
</dbReference>
<dbReference type="Proteomes" id="UP000001798">
    <property type="component" value="Chromosome 14"/>
</dbReference>
<accession>A0A384K2I4</accession>
<dbReference type="OMA" id="RYVWWDW"/>
<dbReference type="VEuPathDB" id="FungiDB:Bcin14g02080"/>
<keyword evidence="3" id="KW-1185">Reference proteome</keyword>
<sequence length="532" mass="59300">MDPASRDQLIPPNDPLTPRWLLDIRDWKLVRYIDIASTIKTEGYGIVSYTWGYIADLKKPQPDNKLPSGLLWDVPTTTGFSLDRAKEVVAKMGTRYVWWDWMCVPQETLCGQRTITPRLRSAAHEEIAKQLNIYRNAKKSIVWLHSTDWSLKSPLKTLLLAGSEDGETLPTDPKAYFDKIVQLLTQSREAERWLASGWTLQEGVLLPETVLIDGVSNTLQNDMFMHNGGHASVIDLTARVTKLTIGLAQSFLLQANGEEPQNKVGKLIGESIHMANEFRQTLRALVTSGFVAYGKASPLYILSGKQSRRFGKVQDSCWALIGAMELEGITVNYDLPMDEIKMIFLTALFEKYQWSMLLLPQPLFAVNKGQFASDFQWINIVDGLMIPVGVFVDSQIGLASQITLPRISLDNAMMLTIQPPKTSQTFTLWRNLDIKWYLHYVQTDAGVEIRSPAPKTNPTPRISDAVFLKLEDLGKNDNAATTSTGMRCIAIMGLGTPQIKESAGIFGGIVDLWFVGGSTAEVSSLKLHASAH</sequence>
<dbReference type="GeneID" id="5433671"/>
<evidence type="ECO:0000313" key="2">
    <source>
        <dbReference type="EMBL" id="ATZ57018.1"/>
    </source>
</evidence>
<dbReference type="RefSeq" id="XP_001553125.1">
    <property type="nucleotide sequence ID" value="XM_001553075.2"/>
</dbReference>
<dbReference type="Pfam" id="PF06985">
    <property type="entry name" value="HET"/>
    <property type="match status" value="1"/>
</dbReference>
<reference evidence="2 3" key="1">
    <citation type="journal article" date="2011" name="PLoS Genet.">
        <title>Genomic analysis of the necrotrophic fungal pathogens Sclerotinia sclerotiorum and Botrytis cinerea.</title>
        <authorList>
            <person name="Amselem J."/>
            <person name="Cuomo C.A."/>
            <person name="van Kan J.A."/>
            <person name="Viaud M."/>
            <person name="Benito E.P."/>
            <person name="Couloux A."/>
            <person name="Coutinho P.M."/>
            <person name="de Vries R.P."/>
            <person name="Dyer P.S."/>
            <person name="Fillinger S."/>
            <person name="Fournier E."/>
            <person name="Gout L."/>
            <person name="Hahn M."/>
            <person name="Kohn L."/>
            <person name="Lapalu N."/>
            <person name="Plummer K.M."/>
            <person name="Pradier J.M."/>
            <person name="Quevillon E."/>
            <person name="Sharon A."/>
            <person name="Simon A."/>
            <person name="ten Have A."/>
            <person name="Tudzynski B."/>
            <person name="Tudzynski P."/>
            <person name="Wincker P."/>
            <person name="Andrew M."/>
            <person name="Anthouard V."/>
            <person name="Beever R.E."/>
            <person name="Beffa R."/>
            <person name="Benoit I."/>
            <person name="Bouzid O."/>
            <person name="Brault B."/>
            <person name="Chen Z."/>
            <person name="Choquer M."/>
            <person name="Collemare J."/>
            <person name="Cotton P."/>
            <person name="Danchin E.G."/>
            <person name="Da Silva C."/>
            <person name="Gautier A."/>
            <person name="Giraud C."/>
            <person name="Giraud T."/>
            <person name="Gonzalez C."/>
            <person name="Grossetete S."/>
            <person name="Guldener U."/>
            <person name="Henrissat B."/>
            <person name="Howlett B.J."/>
            <person name="Kodira C."/>
            <person name="Kretschmer M."/>
            <person name="Lappartient A."/>
            <person name="Leroch M."/>
            <person name="Levis C."/>
            <person name="Mauceli E."/>
            <person name="Neuveglise C."/>
            <person name="Oeser B."/>
            <person name="Pearson M."/>
            <person name="Poulain J."/>
            <person name="Poussereau N."/>
            <person name="Quesneville H."/>
            <person name="Rascle C."/>
            <person name="Schumacher J."/>
            <person name="Segurens B."/>
            <person name="Sexton A."/>
            <person name="Silva E."/>
            <person name="Sirven C."/>
            <person name="Soanes D.M."/>
            <person name="Talbot N.J."/>
            <person name="Templeton M."/>
            <person name="Yandava C."/>
            <person name="Yarden O."/>
            <person name="Zeng Q."/>
            <person name="Rollins J.A."/>
            <person name="Lebrun M.H."/>
            <person name="Dickman M."/>
        </authorList>
    </citation>
    <scope>NUCLEOTIDE SEQUENCE [LARGE SCALE GENOMIC DNA]</scope>
    <source>
        <strain evidence="2 3">B05.10</strain>
    </source>
</reference>
<organism evidence="2 3">
    <name type="scientific">Botryotinia fuckeliana (strain B05.10)</name>
    <name type="common">Noble rot fungus</name>
    <name type="synonym">Botrytis cinerea</name>
    <dbReference type="NCBI Taxonomy" id="332648"/>
    <lineage>
        <taxon>Eukaryota</taxon>
        <taxon>Fungi</taxon>
        <taxon>Dikarya</taxon>
        <taxon>Ascomycota</taxon>
        <taxon>Pezizomycotina</taxon>
        <taxon>Leotiomycetes</taxon>
        <taxon>Helotiales</taxon>
        <taxon>Sclerotiniaceae</taxon>
        <taxon>Botrytis</taxon>
    </lineage>
</organism>
<gene>
    <name evidence="2" type="ORF">BCIN_14g02080</name>
</gene>
<reference evidence="2 3" key="2">
    <citation type="journal article" date="2012" name="Eukaryot. Cell">
        <title>Genome update of Botrytis cinerea strains B05.10 and T4.</title>
        <authorList>
            <person name="Staats M."/>
            <person name="van Kan J.A."/>
        </authorList>
    </citation>
    <scope>NUCLEOTIDE SEQUENCE [LARGE SCALE GENOMIC DNA]</scope>
    <source>
        <strain evidence="2 3">B05.10</strain>
    </source>
</reference>
<evidence type="ECO:0000259" key="1">
    <source>
        <dbReference type="Pfam" id="PF06985"/>
    </source>
</evidence>
<proteinExistence type="predicted"/>
<feature type="domain" description="Heterokaryon incompatibility" evidence="1">
    <location>
        <begin position="44"/>
        <end position="202"/>
    </location>
</feature>
<evidence type="ECO:0000313" key="3">
    <source>
        <dbReference type="Proteomes" id="UP000001798"/>
    </source>
</evidence>